<evidence type="ECO:0000256" key="1">
    <source>
        <dbReference type="ARBA" id="ARBA00023015"/>
    </source>
</evidence>
<dbReference type="eggNOG" id="COG2207">
    <property type="taxonomic scope" value="Bacteria"/>
</dbReference>
<evidence type="ECO:0000256" key="3">
    <source>
        <dbReference type="ARBA" id="ARBA00023163"/>
    </source>
</evidence>
<dbReference type="GO" id="GO:0003700">
    <property type="term" value="F:DNA-binding transcription factor activity"/>
    <property type="evidence" value="ECO:0007669"/>
    <property type="project" value="InterPro"/>
</dbReference>
<dbReference type="PATRIC" id="fig|411473.3.peg.1731"/>
<dbReference type="InterPro" id="IPR018060">
    <property type="entry name" value="HTH_AraC"/>
</dbReference>
<dbReference type="STRING" id="411473.RUMCAL_02097"/>
<proteinExistence type="predicted"/>
<evidence type="ECO:0000259" key="4">
    <source>
        <dbReference type="PROSITE" id="PS01124"/>
    </source>
</evidence>
<dbReference type="InterPro" id="IPR020449">
    <property type="entry name" value="Tscrpt_reg_AraC-type_HTH"/>
</dbReference>
<gene>
    <name evidence="5" type="ORF">RUMCAL_02097</name>
</gene>
<feature type="non-terminal residue" evidence="5">
    <location>
        <position position="1"/>
    </location>
</feature>
<dbReference type="PRINTS" id="PR00032">
    <property type="entry name" value="HTHARAC"/>
</dbReference>
<keyword evidence="6" id="KW-1185">Reference proteome</keyword>
<dbReference type="InterPro" id="IPR009057">
    <property type="entry name" value="Homeodomain-like_sf"/>
</dbReference>
<dbReference type="AlphaFoldDB" id="U2KPG1"/>
<keyword evidence="3" id="KW-0804">Transcription</keyword>
<dbReference type="PANTHER" id="PTHR46796">
    <property type="entry name" value="HTH-TYPE TRANSCRIPTIONAL ACTIVATOR RHAS-RELATED"/>
    <property type="match status" value="1"/>
</dbReference>
<sequence length="309" mass="35182">VAQSLCGIALKKQGQSCTRHACQVCPKNGKWTAMEQQIYMTPKQPFFVTSSRAYAKFILNRYGIVHFYQCFTGTEPRYAVPDGCVDMVFCCDPKQPYAEICGTVLAPQAVLLHSDTCYFGVRFLPGYNPVLGSSEIMSQLVNHQIPLDELIQDRRMLEGICGTTDFRKQIRAFMRSYMNIYRRACPMEHSNLLVLHSFNLLIRSAGSISIEQLAEDTGYTARYIDRCFRNETGLSPKQLAKIVRFQAAVSALNQNQHKGRSLTEIAADLGYFDQSHFVHDFKAYTGLTPKKYQKLLLHDSFEEKLRIVQ</sequence>
<comment type="caution">
    <text evidence="5">The sequence shown here is derived from an EMBL/GenBank/DDBJ whole genome shotgun (WGS) entry which is preliminary data.</text>
</comment>
<feature type="domain" description="HTH araC/xylS-type" evidence="4">
    <location>
        <begin position="190"/>
        <end position="295"/>
    </location>
</feature>
<organism evidence="5 6">
    <name type="scientific">Ruminococcus callidus ATCC 27760</name>
    <dbReference type="NCBI Taxonomy" id="411473"/>
    <lineage>
        <taxon>Bacteria</taxon>
        <taxon>Bacillati</taxon>
        <taxon>Bacillota</taxon>
        <taxon>Clostridia</taxon>
        <taxon>Eubacteriales</taxon>
        <taxon>Oscillospiraceae</taxon>
        <taxon>Ruminococcus</taxon>
    </lineage>
</organism>
<dbReference type="InterPro" id="IPR046532">
    <property type="entry name" value="DUF6597"/>
</dbReference>
<dbReference type="GO" id="GO:0043565">
    <property type="term" value="F:sequence-specific DNA binding"/>
    <property type="evidence" value="ECO:0007669"/>
    <property type="project" value="InterPro"/>
</dbReference>
<dbReference type="InterPro" id="IPR050204">
    <property type="entry name" value="AraC_XylS_family_regulators"/>
</dbReference>
<keyword evidence="2" id="KW-0238">DNA-binding</keyword>
<dbReference type="HOGENOM" id="CLU_898718_0_0_9"/>
<evidence type="ECO:0000313" key="5">
    <source>
        <dbReference type="EMBL" id="ERJ94162.1"/>
    </source>
</evidence>
<dbReference type="Gene3D" id="1.10.10.60">
    <property type="entry name" value="Homeodomain-like"/>
    <property type="match status" value="1"/>
</dbReference>
<dbReference type="Pfam" id="PF20240">
    <property type="entry name" value="DUF6597"/>
    <property type="match status" value="1"/>
</dbReference>
<reference evidence="5 6" key="1">
    <citation type="submission" date="2013-07" db="EMBL/GenBank/DDBJ databases">
        <authorList>
            <person name="Weinstock G."/>
            <person name="Sodergren E."/>
            <person name="Wylie T."/>
            <person name="Fulton L."/>
            <person name="Fulton R."/>
            <person name="Fronick C."/>
            <person name="O'Laughlin M."/>
            <person name="Godfrey J."/>
            <person name="Miner T."/>
            <person name="Herter B."/>
            <person name="Appelbaum E."/>
            <person name="Cordes M."/>
            <person name="Lek S."/>
            <person name="Wollam A."/>
            <person name="Pepin K.H."/>
            <person name="Palsikar V.B."/>
            <person name="Mitreva M."/>
            <person name="Wilson R.K."/>
        </authorList>
    </citation>
    <scope>NUCLEOTIDE SEQUENCE [LARGE SCALE GENOMIC DNA]</scope>
    <source>
        <strain evidence="5 6">ATCC 27760</strain>
    </source>
</reference>
<evidence type="ECO:0000313" key="6">
    <source>
        <dbReference type="Proteomes" id="UP000016662"/>
    </source>
</evidence>
<keyword evidence="1" id="KW-0805">Transcription regulation</keyword>
<protein>
    <submittedName>
        <fullName evidence="5">Transcriptional regulator, AraC family</fullName>
    </submittedName>
</protein>
<dbReference type="SMART" id="SM00342">
    <property type="entry name" value="HTH_ARAC"/>
    <property type="match status" value="1"/>
</dbReference>
<evidence type="ECO:0000256" key="2">
    <source>
        <dbReference type="ARBA" id="ARBA00023125"/>
    </source>
</evidence>
<dbReference type="SUPFAM" id="SSF46689">
    <property type="entry name" value="Homeodomain-like"/>
    <property type="match status" value="1"/>
</dbReference>
<accession>U2KPG1</accession>
<dbReference type="PROSITE" id="PS01124">
    <property type="entry name" value="HTH_ARAC_FAMILY_2"/>
    <property type="match status" value="1"/>
</dbReference>
<dbReference type="Pfam" id="PF12833">
    <property type="entry name" value="HTH_18"/>
    <property type="match status" value="1"/>
</dbReference>
<dbReference type="EMBL" id="AWVF01000256">
    <property type="protein sequence ID" value="ERJ94162.1"/>
    <property type="molecule type" value="Genomic_DNA"/>
</dbReference>
<name>U2KPG1_9FIRM</name>
<dbReference type="Proteomes" id="UP000016662">
    <property type="component" value="Unassembled WGS sequence"/>
</dbReference>